<organism evidence="1 2">
    <name type="scientific">Colletotrichum truncatum</name>
    <name type="common">Anthracnose fungus</name>
    <name type="synonym">Colletotrichum capsici</name>
    <dbReference type="NCBI Taxonomy" id="5467"/>
    <lineage>
        <taxon>Eukaryota</taxon>
        <taxon>Fungi</taxon>
        <taxon>Dikarya</taxon>
        <taxon>Ascomycota</taxon>
        <taxon>Pezizomycotina</taxon>
        <taxon>Sordariomycetes</taxon>
        <taxon>Hypocreomycetidae</taxon>
        <taxon>Glomerellales</taxon>
        <taxon>Glomerellaceae</taxon>
        <taxon>Colletotrichum</taxon>
        <taxon>Colletotrichum truncatum species complex</taxon>
    </lineage>
</organism>
<proteinExistence type="predicted"/>
<dbReference type="EMBL" id="VUJX02000001">
    <property type="protein sequence ID" value="KAL0942938.1"/>
    <property type="molecule type" value="Genomic_DNA"/>
</dbReference>
<name>A0ACC3ZFN8_COLTU</name>
<evidence type="ECO:0000313" key="1">
    <source>
        <dbReference type="EMBL" id="KAL0942938.1"/>
    </source>
</evidence>
<sequence>MSAQPNDTKLTNSKRTPALDLPDEELGQSITTSTVGRDFVEDATITALGYTPAYRRVLGAFANFCVVLSLASPLGAIIVSGHYQVYHAGYWGLSWGWIIPNVMMLPLVLAICELCSSMPVNAGFYWWAAALAPPKLSRPIAFITGWCNVLALSTSLAAFAYAVAAGFTENIVSAKEGLTFTNAQVMGVAIGIVTLWASLMLLRLENVSILMIITATFLVTTSIGFIIALPITHSQLGLPFASAADVFGKFTNYSSWHETAIAVPLCFYSALFVNTVWMSPAYIAEETHNARVETPKAMLQSFIATAVIGLGICLAFAFCINDMSAIAHDRR</sequence>
<comment type="caution">
    <text evidence="1">The sequence shown here is derived from an EMBL/GenBank/DDBJ whole genome shotgun (WGS) entry which is preliminary data.</text>
</comment>
<protein>
    <submittedName>
        <fullName evidence="1">Amino acid transporter</fullName>
    </submittedName>
</protein>
<gene>
    <name evidence="1" type="ORF">CTRU02_200824</name>
</gene>
<accession>A0ACC3ZFN8</accession>
<evidence type="ECO:0000313" key="2">
    <source>
        <dbReference type="Proteomes" id="UP000805649"/>
    </source>
</evidence>
<dbReference type="Proteomes" id="UP000805649">
    <property type="component" value="Unassembled WGS sequence"/>
</dbReference>
<keyword evidence="2" id="KW-1185">Reference proteome</keyword>
<reference evidence="1 2" key="1">
    <citation type="journal article" date="2020" name="Phytopathology">
        <title>Genome Sequence Resources of Colletotrichum truncatum, C. plurivorum, C. musicola, and C. sojae: Four Species Pathogenic to Soybean (Glycine max).</title>
        <authorList>
            <person name="Rogerio F."/>
            <person name="Boufleur T.R."/>
            <person name="Ciampi-Guillardi M."/>
            <person name="Sukno S.A."/>
            <person name="Thon M.R."/>
            <person name="Massola Junior N.S."/>
            <person name="Baroncelli R."/>
        </authorList>
    </citation>
    <scope>NUCLEOTIDE SEQUENCE [LARGE SCALE GENOMIC DNA]</scope>
    <source>
        <strain evidence="1 2">CMES1059</strain>
    </source>
</reference>